<dbReference type="Proteomes" id="UP001228049">
    <property type="component" value="Unassembled WGS sequence"/>
</dbReference>
<reference evidence="3" key="1">
    <citation type="submission" date="2023-04" db="EMBL/GenBank/DDBJ databases">
        <title>Chromosome-level genome of Chaenocephalus aceratus.</title>
        <authorList>
            <person name="Park H."/>
        </authorList>
    </citation>
    <scope>NUCLEOTIDE SEQUENCE</scope>
    <source>
        <strain evidence="3">DE</strain>
        <tissue evidence="3">Muscle</tissue>
    </source>
</reference>
<name>A0AAD9BAJ6_DISEL</name>
<dbReference type="Gene3D" id="2.60.120.920">
    <property type="match status" value="1"/>
</dbReference>
<gene>
    <name evidence="3" type="ORF">KUDE01_027778</name>
</gene>
<evidence type="ECO:0000313" key="3">
    <source>
        <dbReference type="EMBL" id="KAK1879661.1"/>
    </source>
</evidence>
<dbReference type="CDD" id="cd13733">
    <property type="entry name" value="SPRY_PRY_C-I_1"/>
    <property type="match status" value="1"/>
</dbReference>
<dbReference type="SUPFAM" id="SSF49899">
    <property type="entry name" value="Concanavalin A-like lectins/glucanases"/>
    <property type="match status" value="1"/>
</dbReference>
<evidence type="ECO:0000256" key="1">
    <source>
        <dbReference type="SAM" id="Coils"/>
    </source>
</evidence>
<dbReference type="PANTHER" id="PTHR24103">
    <property type="entry name" value="E3 UBIQUITIN-PROTEIN LIGASE TRIM"/>
    <property type="match status" value="1"/>
</dbReference>
<evidence type="ECO:0000259" key="2">
    <source>
        <dbReference type="PROSITE" id="PS50188"/>
    </source>
</evidence>
<dbReference type="InterPro" id="IPR001870">
    <property type="entry name" value="B30.2/SPRY"/>
</dbReference>
<dbReference type="Pfam" id="PF13765">
    <property type="entry name" value="PRY"/>
    <property type="match status" value="1"/>
</dbReference>
<evidence type="ECO:0000313" key="4">
    <source>
        <dbReference type="Proteomes" id="UP001228049"/>
    </source>
</evidence>
<dbReference type="EMBL" id="JASDAP010000026">
    <property type="protein sequence ID" value="KAK1879661.1"/>
    <property type="molecule type" value="Genomic_DNA"/>
</dbReference>
<dbReference type="InterPro" id="IPR003877">
    <property type="entry name" value="SPRY_dom"/>
</dbReference>
<feature type="coiled-coil region" evidence="1">
    <location>
        <begin position="134"/>
        <end position="182"/>
    </location>
</feature>
<keyword evidence="4" id="KW-1185">Reference proteome</keyword>
<dbReference type="AlphaFoldDB" id="A0AAD9BAJ6"/>
<dbReference type="FunFam" id="2.60.120.920:FF:000004">
    <property type="entry name" value="Butyrophilin subfamily 1 member A1"/>
    <property type="match status" value="1"/>
</dbReference>
<feature type="coiled-coil region" evidence="1">
    <location>
        <begin position="326"/>
        <end position="376"/>
    </location>
</feature>
<dbReference type="InterPro" id="IPR013320">
    <property type="entry name" value="ConA-like_dom_sf"/>
</dbReference>
<organism evidence="3 4">
    <name type="scientific">Dissostichus eleginoides</name>
    <name type="common">Patagonian toothfish</name>
    <name type="synonym">Dissostichus amissus</name>
    <dbReference type="NCBI Taxonomy" id="100907"/>
    <lineage>
        <taxon>Eukaryota</taxon>
        <taxon>Metazoa</taxon>
        <taxon>Chordata</taxon>
        <taxon>Craniata</taxon>
        <taxon>Vertebrata</taxon>
        <taxon>Euteleostomi</taxon>
        <taxon>Actinopterygii</taxon>
        <taxon>Neopterygii</taxon>
        <taxon>Teleostei</taxon>
        <taxon>Neoteleostei</taxon>
        <taxon>Acanthomorphata</taxon>
        <taxon>Eupercaria</taxon>
        <taxon>Perciformes</taxon>
        <taxon>Notothenioidei</taxon>
        <taxon>Nototheniidae</taxon>
        <taxon>Dissostichus</taxon>
    </lineage>
</organism>
<feature type="coiled-coil region" evidence="1">
    <location>
        <begin position="217"/>
        <end position="292"/>
    </location>
</feature>
<feature type="domain" description="B30.2/SPRY" evidence="2">
    <location>
        <begin position="663"/>
        <end position="861"/>
    </location>
</feature>
<dbReference type="InterPro" id="IPR050143">
    <property type="entry name" value="TRIM/RBCC"/>
</dbReference>
<protein>
    <submittedName>
        <fullName evidence="3">Zinc-binding protein A33</fullName>
    </submittedName>
</protein>
<dbReference type="InterPro" id="IPR003879">
    <property type="entry name" value="Butyrophylin_SPRY"/>
</dbReference>
<dbReference type="InterPro" id="IPR043136">
    <property type="entry name" value="B30.2/SPRY_sf"/>
</dbReference>
<dbReference type="Pfam" id="PF00622">
    <property type="entry name" value="SPRY"/>
    <property type="match status" value="1"/>
</dbReference>
<dbReference type="PRINTS" id="PR01407">
    <property type="entry name" value="BUTYPHLNCDUF"/>
</dbReference>
<feature type="coiled-coil region" evidence="1">
    <location>
        <begin position="516"/>
        <end position="676"/>
    </location>
</feature>
<accession>A0AAD9BAJ6</accession>
<proteinExistence type="predicted"/>
<sequence>MICTIHCLGKGGIPPPEEEQIWGHSGDGLWRQRTGAQAKAVELWRSRTGAQVLLTPVTPGPLWLNIRSKGSHCGLEDELQQIIDEKNTELTEKTEELLKVTSAEPQRLLHIIAIQTEIEKLVYVAANDTDYNKIRELQDRLNDLVDGIKDGDNEYTKLMFKILTQQNEIARLENQEKSQREAASERIGSAHILELHKNIKPLEDKISELKVSSSENTRELQKRLDLTRRQLQDSELRLQEADTKNFELVMEITDLRTQLKKAQKKAVAERNAMELRDKLKAKDEKIRALQNESNQTDCSTYVLQLTDLHNKLDGKMKELQSKAESVTSLALQVSTLTVQLEELKRQLQNTESESKRKELQQIIDEKNTELTEKTEELLKVTSAEPQRLLHIIAIQTEIEKLVYVAANDTDYNKIRELQDRLNDLVDGIKDGDNEYTKLTRLENQEKSQREAASERIGYLENQLEDIRNQIAEKTLLLGSSDKRTANLTAHILELHKNIKPLEDEISELKVSSSENTRDLQKRLDLMRKQLQDSELRLQEADTKNFELVMEITDLRTQLKKAQKKAVAERNAMELEQQLQTQQRENRKLENANKDLKQEVQELKTSCTDDVISQCDDLQRQLQQSQEDTDRLQWQLHETDANHKALQQELEEMRGEKNNLQGAYHNLQNKLSDVDDKTIYATKSTLDPNTANPRILLSADNSEMSTTEQIQNVPDHPGRFNIALAVLGMAGFSSGRHYWEVSVAGKLCYHLGMASESAQRRGTIIFSPTKGFWTVVLNKQGQFKAVERRHAIIPLETQPLRLGILLDYKKGQISFYDAGTRSHLYSFVQQSFTDKIYPFINFCVEDVEGQTPIVINSPGSVDWIK</sequence>
<dbReference type="PROSITE" id="PS50188">
    <property type="entry name" value="B302_SPRY"/>
    <property type="match status" value="1"/>
</dbReference>
<dbReference type="InterPro" id="IPR006574">
    <property type="entry name" value="PRY"/>
</dbReference>
<keyword evidence="1" id="KW-0175">Coiled coil</keyword>
<comment type="caution">
    <text evidence="3">The sequence shown here is derived from an EMBL/GenBank/DDBJ whole genome shotgun (WGS) entry which is preliminary data.</text>
</comment>
<feature type="coiled-coil region" evidence="1">
    <location>
        <begin position="414"/>
        <end position="469"/>
    </location>
</feature>
<dbReference type="SMART" id="SM00449">
    <property type="entry name" value="SPRY"/>
    <property type="match status" value="1"/>
</dbReference>
<dbReference type="SMART" id="SM00589">
    <property type="entry name" value="PRY"/>
    <property type="match status" value="1"/>
</dbReference>